<organism evidence="2 3">
    <name type="scientific">Vespula pensylvanica</name>
    <name type="common">Western yellow jacket</name>
    <name type="synonym">Wasp</name>
    <dbReference type="NCBI Taxonomy" id="30213"/>
    <lineage>
        <taxon>Eukaryota</taxon>
        <taxon>Metazoa</taxon>
        <taxon>Ecdysozoa</taxon>
        <taxon>Arthropoda</taxon>
        <taxon>Hexapoda</taxon>
        <taxon>Insecta</taxon>
        <taxon>Pterygota</taxon>
        <taxon>Neoptera</taxon>
        <taxon>Endopterygota</taxon>
        <taxon>Hymenoptera</taxon>
        <taxon>Apocrita</taxon>
        <taxon>Aculeata</taxon>
        <taxon>Vespoidea</taxon>
        <taxon>Vespidae</taxon>
        <taxon>Vespinae</taxon>
        <taxon>Vespula</taxon>
    </lineage>
</organism>
<evidence type="ECO:0000256" key="1">
    <source>
        <dbReference type="SAM" id="MobiDB-lite"/>
    </source>
</evidence>
<accession>A0A834U7F6</accession>
<reference evidence="2" key="1">
    <citation type="journal article" date="2020" name="G3 (Bethesda)">
        <title>High-Quality Assemblies for Three Invasive Social Wasps from the &lt;i&gt;Vespula&lt;/i&gt; Genus.</title>
        <authorList>
            <person name="Harrop T.W.R."/>
            <person name="Guhlin J."/>
            <person name="McLaughlin G.M."/>
            <person name="Permina E."/>
            <person name="Stockwell P."/>
            <person name="Gilligan J."/>
            <person name="Le Lec M.F."/>
            <person name="Gruber M.A.M."/>
            <person name="Quinn O."/>
            <person name="Lovegrove M."/>
            <person name="Duncan E.J."/>
            <person name="Remnant E.J."/>
            <person name="Van Eeckhoven J."/>
            <person name="Graham B."/>
            <person name="Knapp R.A."/>
            <person name="Langford K.W."/>
            <person name="Kronenberg Z."/>
            <person name="Press M.O."/>
            <person name="Eacker S.M."/>
            <person name="Wilson-Rankin E.E."/>
            <person name="Purcell J."/>
            <person name="Lester P.J."/>
            <person name="Dearden P.K."/>
        </authorList>
    </citation>
    <scope>NUCLEOTIDE SEQUENCE</scope>
    <source>
        <strain evidence="2">Volc-1</strain>
    </source>
</reference>
<proteinExistence type="predicted"/>
<dbReference type="AlphaFoldDB" id="A0A834U7F6"/>
<feature type="region of interest" description="Disordered" evidence="1">
    <location>
        <begin position="1"/>
        <end position="24"/>
    </location>
</feature>
<dbReference type="Proteomes" id="UP000600918">
    <property type="component" value="Unassembled WGS sequence"/>
</dbReference>
<evidence type="ECO:0000313" key="2">
    <source>
        <dbReference type="EMBL" id="KAF7419840.1"/>
    </source>
</evidence>
<name>A0A834U7F6_VESPE</name>
<protein>
    <submittedName>
        <fullName evidence="2">Uncharacterized protein</fullName>
    </submittedName>
</protein>
<gene>
    <name evidence="2" type="ORF">H0235_010137</name>
</gene>
<evidence type="ECO:0000313" key="3">
    <source>
        <dbReference type="Proteomes" id="UP000600918"/>
    </source>
</evidence>
<dbReference type="EMBL" id="JACSDY010000009">
    <property type="protein sequence ID" value="KAF7419840.1"/>
    <property type="molecule type" value="Genomic_DNA"/>
</dbReference>
<feature type="compositionally biased region" description="Basic and acidic residues" evidence="1">
    <location>
        <begin position="1"/>
        <end position="11"/>
    </location>
</feature>
<keyword evidence="3" id="KW-1185">Reference proteome</keyword>
<comment type="caution">
    <text evidence="2">The sequence shown here is derived from an EMBL/GenBank/DDBJ whole genome shotgun (WGS) entry which is preliminary data.</text>
</comment>
<feature type="region of interest" description="Disordered" evidence="1">
    <location>
        <begin position="82"/>
        <end position="103"/>
    </location>
</feature>
<sequence>MAISSKREKGVFSKSSDAPAVSTRTLRVKKKEKTFLIPVPMQDQQHRRRTTSTVPSIFPSSRIGIRARVGRREILPYDERFIGRNEAATRGGTRSGSRQAPPD</sequence>